<evidence type="ECO:0000259" key="4">
    <source>
        <dbReference type="PROSITE" id="PS50949"/>
    </source>
</evidence>
<feature type="domain" description="HTH gntR-type" evidence="4">
    <location>
        <begin position="4"/>
        <end position="73"/>
    </location>
</feature>
<dbReference type="SUPFAM" id="SSF46785">
    <property type="entry name" value="Winged helix' DNA-binding domain"/>
    <property type="match status" value="1"/>
</dbReference>
<dbReference type="PRINTS" id="PR00035">
    <property type="entry name" value="HTHGNTR"/>
</dbReference>
<evidence type="ECO:0000313" key="6">
    <source>
        <dbReference type="Proteomes" id="UP000269301"/>
    </source>
</evidence>
<dbReference type="Pfam" id="PF07729">
    <property type="entry name" value="FCD"/>
    <property type="match status" value="1"/>
</dbReference>
<dbReference type="InterPro" id="IPR011711">
    <property type="entry name" value="GntR_C"/>
</dbReference>
<sequence>MIQKRLSDHIANDIIAMITVEKRFKPGDKLPNEMELSEELDISRTTLREAIRILVTNSILEIRRGKGTYVKDDVDINKMESLSFLTDAKINTKDLYEIRLIFEPEVAYLATIRASKAELKRIIDYGLLIEEKIKNNEDRTELEHKFHQSIVKATHNAFMERLMPVIQQAIAKGVILSTEKEMAIKDTISDHRMIMDFMQNRNPEGARSAMKIHILHAMKELGVE</sequence>
<dbReference type="GO" id="GO:0003700">
    <property type="term" value="F:DNA-binding transcription factor activity"/>
    <property type="evidence" value="ECO:0007669"/>
    <property type="project" value="InterPro"/>
</dbReference>
<dbReference type="AlphaFoldDB" id="A0A494ZV45"/>
<dbReference type="InterPro" id="IPR036388">
    <property type="entry name" value="WH-like_DNA-bd_sf"/>
</dbReference>
<dbReference type="InterPro" id="IPR036390">
    <property type="entry name" value="WH_DNA-bd_sf"/>
</dbReference>
<evidence type="ECO:0000313" key="5">
    <source>
        <dbReference type="EMBL" id="RKQ29997.1"/>
    </source>
</evidence>
<keyword evidence="1" id="KW-0805">Transcription regulation</keyword>
<keyword evidence="6" id="KW-1185">Reference proteome</keyword>
<dbReference type="PROSITE" id="PS50949">
    <property type="entry name" value="HTH_GNTR"/>
    <property type="match status" value="1"/>
</dbReference>
<dbReference type="PANTHER" id="PTHR43537:SF5">
    <property type="entry name" value="UXU OPERON TRANSCRIPTIONAL REGULATOR"/>
    <property type="match status" value="1"/>
</dbReference>
<dbReference type="PANTHER" id="PTHR43537">
    <property type="entry name" value="TRANSCRIPTIONAL REGULATOR, GNTR FAMILY"/>
    <property type="match status" value="1"/>
</dbReference>
<keyword evidence="2" id="KW-0238">DNA-binding</keyword>
<organism evidence="5 6">
    <name type="scientific">Oceanobacillus halophilus</name>
    <dbReference type="NCBI Taxonomy" id="930130"/>
    <lineage>
        <taxon>Bacteria</taxon>
        <taxon>Bacillati</taxon>
        <taxon>Bacillota</taxon>
        <taxon>Bacilli</taxon>
        <taxon>Bacillales</taxon>
        <taxon>Bacillaceae</taxon>
        <taxon>Oceanobacillus</taxon>
    </lineage>
</organism>
<dbReference type="SUPFAM" id="SSF48008">
    <property type="entry name" value="GntR ligand-binding domain-like"/>
    <property type="match status" value="1"/>
</dbReference>
<evidence type="ECO:0000256" key="2">
    <source>
        <dbReference type="ARBA" id="ARBA00023125"/>
    </source>
</evidence>
<protein>
    <submittedName>
        <fullName evidence="5">FadR family transcriptional regulator</fullName>
    </submittedName>
</protein>
<dbReference type="SMART" id="SM00345">
    <property type="entry name" value="HTH_GNTR"/>
    <property type="match status" value="1"/>
</dbReference>
<dbReference type="Proteomes" id="UP000269301">
    <property type="component" value="Unassembled WGS sequence"/>
</dbReference>
<dbReference type="Gene3D" id="1.20.120.530">
    <property type="entry name" value="GntR ligand-binding domain-like"/>
    <property type="match status" value="1"/>
</dbReference>
<dbReference type="EMBL" id="RBZP01000020">
    <property type="protein sequence ID" value="RKQ29997.1"/>
    <property type="molecule type" value="Genomic_DNA"/>
</dbReference>
<gene>
    <name evidence="5" type="ORF">D8M06_16640</name>
</gene>
<dbReference type="CDD" id="cd07377">
    <property type="entry name" value="WHTH_GntR"/>
    <property type="match status" value="1"/>
</dbReference>
<dbReference type="RefSeq" id="WP_121205714.1">
    <property type="nucleotide sequence ID" value="NZ_RBZP01000020.1"/>
</dbReference>
<name>A0A494ZV45_9BACI</name>
<dbReference type="SMART" id="SM00895">
    <property type="entry name" value="FCD"/>
    <property type="match status" value="1"/>
</dbReference>
<dbReference type="InterPro" id="IPR008920">
    <property type="entry name" value="TF_FadR/GntR_C"/>
</dbReference>
<dbReference type="GO" id="GO:0003677">
    <property type="term" value="F:DNA binding"/>
    <property type="evidence" value="ECO:0007669"/>
    <property type="project" value="UniProtKB-KW"/>
</dbReference>
<proteinExistence type="predicted"/>
<accession>A0A494ZV45</accession>
<dbReference type="InterPro" id="IPR000524">
    <property type="entry name" value="Tscrpt_reg_HTH_GntR"/>
</dbReference>
<comment type="caution">
    <text evidence="5">The sequence shown here is derived from an EMBL/GenBank/DDBJ whole genome shotgun (WGS) entry which is preliminary data.</text>
</comment>
<keyword evidence="3" id="KW-0804">Transcription</keyword>
<evidence type="ECO:0000256" key="1">
    <source>
        <dbReference type="ARBA" id="ARBA00023015"/>
    </source>
</evidence>
<dbReference type="Gene3D" id="1.10.10.10">
    <property type="entry name" value="Winged helix-like DNA-binding domain superfamily/Winged helix DNA-binding domain"/>
    <property type="match status" value="1"/>
</dbReference>
<dbReference type="Pfam" id="PF00392">
    <property type="entry name" value="GntR"/>
    <property type="match status" value="1"/>
</dbReference>
<dbReference type="OrthoDB" id="369138at2"/>
<evidence type="ECO:0000256" key="3">
    <source>
        <dbReference type="ARBA" id="ARBA00023163"/>
    </source>
</evidence>
<reference evidence="5 6" key="1">
    <citation type="journal article" date="2016" name="Int. J. Syst. Evol. Microbiol.">
        <title>Oceanobacillus halophilus sp. nov., a novel moderately halophilic bacterium from a hypersaline lake.</title>
        <authorList>
            <person name="Amoozegar M.A."/>
            <person name="Bagheri M."/>
            <person name="Makhdoumi A."/>
            <person name="Nikou M.M."/>
            <person name="Fazeli S.A.S."/>
            <person name="Schumann P."/>
            <person name="Sproer C."/>
            <person name="Sanchez-Porro C."/>
            <person name="Ventosa A."/>
        </authorList>
    </citation>
    <scope>NUCLEOTIDE SEQUENCE [LARGE SCALE GENOMIC DNA]</scope>
    <source>
        <strain evidence="5 6">DSM 23996</strain>
    </source>
</reference>